<accession>A0A1G5Q774</accession>
<sequence>MKIEYLLLLLAKLIFPADPVKNAFLLSFGLLNSPYCGITFHFSERATCTALLFISFGAIWLLYPYLYYGYIYLIDFELQRGGK</sequence>
<dbReference type="AlphaFoldDB" id="A0A1G5Q774"/>
<keyword evidence="1" id="KW-1133">Transmembrane helix</keyword>
<organism evidence="2 3">
    <name type="scientific">Photorhabdus luminescens</name>
    <name type="common">Xenorhabdus luminescens</name>
    <dbReference type="NCBI Taxonomy" id="29488"/>
    <lineage>
        <taxon>Bacteria</taxon>
        <taxon>Pseudomonadati</taxon>
        <taxon>Pseudomonadota</taxon>
        <taxon>Gammaproteobacteria</taxon>
        <taxon>Enterobacterales</taxon>
        <taxon>Morganellaceae</taxon>
        <taxon>Photorhabdus</taxon>
    </lineage>
</organism>
<reference evidence="3" key="1">
    <citation type="submission" date="2016-10" db="EMBL/GenBank/DDBJ databases">
        <authorList>
            <person name="Varghese N."/>
            <person name="Submissions S."/>
        </authorList>
    </citation>
    <scope>NUCLEOTIDE SEQUENCE [LARGE SCALE GENOMIC DNA]</scope>
    <source>
        <strain evidence="3">ATCC 29999</strain>
    </source>
</reference>
<dbReference type="Proteomes" id="UP000183223">
    <property type="component" value="Unassembled WGS sequence"/>
</dbReference>
<evidence type="ECO:0000256" key="1">
    <source>
        <dbReference type="SAM" id="Phobius"/>
    </source>
</evidence>
<dbReference type="RefSeq" id="WP_049581168.1">
    <property type="nucleotide sequence ID" value="NZ_FMWJ01000003.1"/>
</dbReference>
<keyword evidence="1" id="KW-0472">Membrane</keyword>
<keyword evidence="3" id="KW-1185">Reference proteome</keyword>
<evidence type="ECO:0000313" key="3">
    <source>
        <dbReference type="Proteomes" id="UP000183223"/>
    </source>
</evidence>
<protein>
    <submittedName>
        <fullName evidence="2">Uncharacterized protein</fullName>
    </submittedName>
</protein>
<name>A0A1G5Q774_PHOLU</name>
<gene>
    <name evidence="2" type="ORF">SAMN02982990_01122</name>
</gene>
<evidence type="ECO:0000313" key="2">
    <source>
        <dbReference type="EMBL" id="SCZ57683.1"/>
    </source>
</evidence>
<keyword evidence="1" id="KW-0812">Transmembrane</keyword>
<proteinExistence type="predicted"/>
<dbReference type="EMBL" id="FMWJ01000003">
    <property type="protein sequence ID" value="SCZ57683.1"/>
    <property type="molecule type" value="Genomic_DNA"/>
</dbReference>
<feature type="transmembrane region" description="Helical" evidence="1">
    <location>
        <begin position="50"/>
        <end position="73"/>
    </location>
</feature>